<dbReference type="EMBL" id="JACBZO010000001">
    <property type="protein sequence ID" value="NYI40282.1"/>
    <property type="molecule type" value="Genomic_DNA"/>
</dbReference>
<dbReference type="RefSeq" id="WP_062074739.1">
    <property type="nucleotide sequence ID" value="NZ_BBRC01000004.1"/>
</dbReference>
<keyword evidence="1" id="KW-0812">Transmembrane</keyword>
<protein>
    <submittedName>
        <fullName evidence="2">Tight adherence protein B</fullName>
    </submittedName>
</protein>
<keyword evidence="1" id="KW-0472">Membrane</keyword>
<organism evidence="2 3">
    <name type="scientific">Demequina lutea</name>
    <dbReference type="NCBI Taxonomy" id="431489"/>
    <lineage>
        <taxon>Bacteria</taxon>
        <taxon>Bacillati</taxon>
        <taxon>Actinomycetota</taxon>
        <taxon>Actinomycetes</taxon>
        <taxon>Micrococcales</taxon>
        <taxon>Demequinaceae</taxon>
        <taxon>Demequina</taxon>
    </lineage>
</organism>
<dbReference type="Proteomes" id="UP000547973">
    <property type="component" value="Unassembled WGS sequence"/>
</dbReference>
<name>A0A7Y9Z7J4_9MICO</name>
<evidence type="ECO:0000313" key="2">
    <source>
        <dbReference type="EMBL" id="NYI40282.1"/>
    </source>
</evidence>
<evidence type="ECO:0000313" key="3">
    <source>
        <dbReference type="Proteomes" id="UP000547973"/>
    </source>
</evidence>
<comment type="caution">
    <text evidence="2">The sequence shown here is derived from an EMBL/GenBank/DDBJ whole genome shotgun (WGS) entry which is preliminary data.</text>
</comment>
<gene>
    <name evidence="2" type="ORF">BKA03_000401</name>
</gene>
<dbReference type="AlphaFoldDB" id="A0A7Y9Z7J4"/>
<proteinExistence type="predicted"/>
<feature type="transmembrane region" description="Helical" evidence="1">
    <location>
        <begin position="134"/>
        <end position="155"/>
    </location>
</feature>
<keyword evidence="1" id="KW-1133">Transmembrane helix</keyword>
<evidence type="ECO:0000256" key="1">
    <source>
        <dbReference type="SAM" id="Phobius"/>
    </source>
</evidence>
<keyword evidence="3" id="KW-1185">Reference proteome</keyword>
<sequence length="174" mass="17999">MRRRSGSVGREPELATDAERLAAVAAASRAGASAWESWRQWGDDTATTDEGVPILNRDDALARDAIAAARLAHESGVPLADLVSSLARVEAVRENARLAVGVAMAGPRASASLLGWLPVAGLLVSAVVDPRTVAVLATTRLGWGLIVVAVGLTAMGRRWMTTLLRTASAAGAVP</sequence>
<accession>A0A7Y9Z7J4</accession>
<feature type="transmembrane region" description="Helical" evidence="1">
    <location>
        <begin position="111"/>
        <end position="128"/>
    </location>
</feature>
<reference evidence="2 3" key="1">
    <citation type="submission" date="2020-07" db="EMBL/GenBank/DDBJ databases">
        <title>Sequencing the genomes of 1000 actinobacteria strains.</title>
        <authorList>
            <person name="Klenk H.-P."/>
        </authorList>
    </citation>
    <scope>NUCLEOTIDE SEQUENCE [LARGE SCALE GENOMIC DNA]</scope>
    <source>
        <strain evidence="2 3">DSM 19970</strain>
    </source>
</reference>